<name>A0A0Q9ZZ08_9GAMM</name>
<evidence type="ECO:0000313" key="2">
    <source>
        <dbReference type="EMBL" id="KRG38159.1"/>
    </source>
</evidence>
<dbReference type="STRING" id="676599.ARC20_15395"/>
<dbReference type="Proteomes" id="UP000051802">
    <property type="component" value="Unassembled WGS sequence"/>
</dbReference>
<gene>
    <name evidence="2" type="ORF">ARC20_15395</name>
</gene>
<dbReference type="Pfam" id="PF04151">
    <property type="entry name" value="PPC"/>
    <property type="match status" value="1"/>
</dbReference>
<organism evidence="2 3">
    <name type="scientific">Stenotrophomonas panacihumi</name>
    <dbReference type="NCBI Taxonomy" id="676599"/>
    <lineage>
        <taxon>Bacteria</taxon>
        <taxon>Pseudomonadati</taxon>
        <taxon>Pseudomonadota</taxon>
        <taxon>Gammaproteobacteria</taxon>
        <taxon>Lysobacterales</taxon>
        <taxon>Lysobacteraceae</taxon>
        <taxon>Stenotrophomonas</taxon>
    </lineage>
</organism>
<reference evidence="2 3" key="1">
    <citation type="submission" date="2015-10" db="EMBL/GenBank/DDBJ databases">
        <title>Genome sequencing and analysis of members of genus Stenotrophomonas.</title>
        <authorList>
            <person name="Patil P.P."/>
            <person name="Midha S."/>
            <person name="Patil P.B."/>
        </authorList>
    </citation>
    <scope>NUCLEOTIDE SEQUENCE [LARGE SCALE GENOMIC DNA]</scope>
    <source>
        <strain evidence="2 3">JCM 16536</strain>
    </source>
</reference>
<evidence type="ECO:0000259" key="1">
    <source>
        <dbReference type="Pfam" id="PF04151"/>
    </source>
</evidence>
<dbReference type="EMBL" id="LLXU01000124">
    <property type="protein sequence ID" value="KRG38159.1"/>
    <property type="molecule type" value="Genomic_DNA"/>
</dbReference>
<sequence length="96" mass="10875">MRTITPGMSAVRGVSRSYSIEVPAGRTLQVRIAGGQGDADLYVQRGTRPTTTQWLCRPHLPHNEERCSIHSPETALYFIRVYAYRSFFGVRLNVSY</sequence>
<protein>
    <recommendedName>
        <fullName evidence="1">Peptidase C-terminal archaeal/bacterial domain-containing protein</fullName>
    </recommendedName>
</protein>
<comment type="caution">
    <text evidence="2">The sequence shown here is derived from an EMBL/GenBank/DDBJ whole genome shotgun (WGS) entry which is preliminary data.</text>
</comment>
<accession>A0A0Q9ZZ08</accession>
<evidence type="ECO:0000313" key="3">
    <source>
        <dbReference type="Proteomes" id="UP000051802"/>
    </source>
</evidence>
<keyword evidence="3" id="KW-1185">Reference proteome</keyword>
<dbReference type="RefSeq" id="WP_057648877.1">
    <property type="nucleotide sequence ID" value="NZ_LLXU01000124.1"/>
</dbReference>
<dbReference type="AlphaFoldDB" id="A0A0Q9ZZ08"/>
<dbReference type="Gene3D" id="2.60.120.380">
    <property type="match status" value="1"/>
</dbReference>
<dbReference type="InterPro" id="IPR007280">
    <property type="entry name" value="Peptidase_C_arc/bac"/>
</dbReference>
<feature type="domain" description="Peptidase C-terminal archaeal/bacterial" evidence="1">
    <location>
        <begin position="16"/>
        <end position="83"/>
    </location>
</feature>
<proteinExistence type="predicted"/>